<feature type="region of interest" description="Disordered" evidence="1">
    <location>
        <begin position="1"/>
        <end position="20"/>
    </location>
</feature>
<name>A0A1B2A9G7_9SPHN</name>
<organism evidence="2 3">
    <name type="scientific">Tsuneonella dongtanensis</name>
    <dbReference type="NCBI Taxonomy" id="692370"/>
    <lineage>
        <taxon>Bacteria</taxon>
        <taxon>Pseudomonadati</taxon>
        <taxon>Pseudomonadota</taxon>
        <taxon>Alphaproteobacteria</taxon>
        <taxon>Sphingomonadales</taxon>
        <taxon>Erythrobacteraceae</taxon>
        <taxon>Tsuneonella</taxon>
    </lineage>
</organism>
<evidence type="ECO:0008006" key="4">
    <source>
        <dbReference type="Google" id="ProtNLM"/>
    </source>
</evidence>
<feature type="region of interest" description="Disordered" evidence="1">
    <location>
        <begin position="103"/>
        <end position="130"/>
    </location>
</feature>
<dbReference type="Proteomes" id="UP000092932">
    <property type="component" value="Chromosome"/>
</dbReference>
<keyword evidence="3" id="KW-1185">Reference proteome</keyword>
<dbReference type="AlphaFoldDB" id="A0A1B2A9G7"/>
<gene>
    <name evidence="2" type="ORF">A6F68_00216</name>
</gene>
<dbReference type="STRING" id="692370.A6F68_00216"/>
<dbReference type="EMBL" id="CP016591">
    <property type="protein sequence ID" value="ANY18751.1"/>
    <property type="molecule type" value="Genomic_DNA"/>
</dbReference>
<accession>A0A1B2A9G7</accession>
<dbReference type="RefSeq" id="WP_067675134.1">
    <property type="nucleotide sequence ID" value="NZ_CP016591.1"/>
</dbReference>
<dbReference type="OrthoDB" id="7428040at2"/>
<evidence type="ECO:0000313" key="2">
    <source>
        <dbReference type="EMBL" id="ANY18751.1"/>
    </source>
</evidence>
<dbReference type="KEGG" id="ado:A6F68_00216"/>
<protein>
    <recommendedName>
        <fullName evidence="4">PilZ domain-containing protein</fullName>
    </recommendedName>
</protein>
<sequence>MGIAKRPKLATSYSGPRAGEREQVSFDAQCSVASGAEFPVAVLDLDTRGCRVRGINSAVTKNQQVALRLGSTTVTARLRWLKRGSAGLAFDEPLDEATLVAARAGQTDKSTSRVVPLRRPPTGGGQSSST</sequence>
<reference evidence="2 3" key="1">
    <citation type="submission" date="2016-07" db="EMBL/GenBank/DDBJ databases">
        <title>Complete genome sequence of Altererythrobacter dongtanensis KCTC 22672, a type strain with esterase isolated from tidal flat.</title>
        <authorList>
            <person name="Cheng H."/>
            <person name="Wu Y.-H."/>
            <person name="Zhou P."/>
            <person name="Huo Y.-Y."/>
            <person name="Wang C.-S."/>
            <person name="Xu X.-W."/>
        </authorList>
    </citation>
    <scope>NUCLEOTIDE SEQUENCE [LARGE SCALE GENOMIC DNA]</scope>
    <source>
        <strain evidence="2 3">KCTC 22672</strain>
    </source>
</reference>
<proteinExistence type="predicted"/>
<evidence type="ECO:0000256" key="1">
    <source>
        <dbReference type="SAM" id="MobiDB-lite"/>
    </source>
</evidence>
<evidence type="ECO:0000313" key="3">
    <source>
        <dbReference type="Proteomes" id="UP000092932"/>
    </source>
</evidence>